<dbReference type="AlphaFoldDB" id="A0A7J0EKT5"/>
<feature type="region of interest" description="Disordered" evidence="1">
    <location>
        <begin position="309"/>
        <end position="343"/>
    </location>
</feature>
<dbReference type="EMBL" id="BJWL01000005">
    <property type="protein sequence ID" value="GFY87075.1"/>
    <property type="molecule type" value="Genomic_DNA"/>
</dbReference>
<feature type="region of interest" description="Disordered" evidence="1">
    <location>
        <begin position="64"/>
        <end position="99"/>
    </location>
</feature>
<evidence type="ECO:0000313" key="3">
    <source>
        <dbReference type="Proteomes" id="UP000585474"/>
    </source>
</evidence>
<feature type="compositionally biased region" description="Low complexity" evidence="1">
    <location>
        <begin position="172"/>
        <end position="189"/>
    </location>
</feature>
<reference evidence="2 3" key="1">
    <citation type="submission" date="2019-07" db="EMBL/GenBank/DDBJ databases">
        <title>De Novo Assembly of kiwifruit Actinidia rufa.</title>
        <authorList>
            <person name="Sugita-Konishi S."/>
            <person name="Sato K."/>
            <person name="Mori E."/>
            <person name="Abe Y."/>
            <person name="Kisaki G."/>
            <person name="Hamano K."/>
            <person name="Suezawa K."/>
            <person name="Otani M."/>
            <person name="Fukuda T."/>
            <person name="Manabe T."/>
            <person name="Gomi K."/>
            <person name="Tabuchi M."/>
            <person name="Akimitsu K."/>
            <person name="Kataoka I."/>
        </authorList>
    </citation>
    <scope>NUCLEOTIDE SEQUENCE [LARGE SCALE GENOMIC DNA]</scope>
    <source>
        <strain evidence="3">cv. Fuchu</strain>
    </source>
</reference>
<keyword evidence="3" id="KW-1185">Reference proteome</keyword>
<gene>
    <name evidence="2" type="ORF">Acr_05g0007140</name>
</gene>
<comment type="caution">
    <text evidence="2">The sequence shown here is derived from an EMBL/GenBank/DDBJ whole genome shotgun (WGS) entry which is preliminary data.</text>
</comment>
<protein>
    <submittedName>
        <fullName evidence="2">Uncharacterized protein</fullName>
    </submittedName>
</protein>
<sequence length="370" mass="40915">MLTYTPLENEFNVMTQDDLDRLRETYSSPAEIQARQTLQELPILIDTEDRRTRRVFKKIGLSFGSEDDAEGKSTDGATALGDEGSSSLSSSSSSGAMSESWLPFELRSDGMSKRISLKKVAQKVEESKGVGLAKKSTPTTKGVVIDEKRSRDEASNISLSEAKSKGKEALLPPVAKKAKSATSSAPATKGVKQALAPEEGTLENPRNTLGPRASMLGSASGWSNRQPKRGDKKAADELKEKNEAMARLEEEVAKLKKNKVLAKKKAMEEYKSSEDSKRLWNLWPLNTLVRASISNRKLAHHHPNLSIDLDNMGLDHDLPEEEEAEDKGEGDKEKKGNEEKGRRRMVAVPSLLEYLYFYKLFSSLHCNGDM</sequence>
<feature type="compositionally biased region" description="Basic and acidic residues" evidence="1">
    <location>
        <begin position="327"/>
        <end position="341"/>
    </location>
</feature>
<feature type="region of interest" description="Disordered" evidence="1">
    <location>
        <begin position="124"/>
        <end position="237"/>
    </location>
</feature>
<feature type="compositionally biased region" description="Basic and acidic residues" evidence="1">
    <location>
        <begin position="228"/>
        <end position="237"/>
    </location>
</feature>
<accession>A0A7J0EKT5</accession>
<dbReference type="Proteomes" id="UP000585474">
    <property type="component" value="Unassembled WGS sequence"/>
</dbReference>
<feature type="compositionally biased region" description="Low complexity" evidence="1">
    <location>
        <begin position="85"/>
        <end position="99"/>
    </location>
</feature>
<evidence type="ECO:0000256" key="1">
    <source>
        <dbReference type="SAM" id="MobiDB-lite"/>
    </source>
</evidence>
<feature type="compositionally biased region" description="Basic and acidic residues" evidence="1">
    <location>
        <begin position="144"/>
        <end position="154"/>
    </location>
</feature>
<evidence type="ECO:0000313" key="2">
    <source>
        <dbReference type="EMBL" id="GFY87075.1"/>
    </source>
</evidence>
<proteinExistence type="predicted"/>
<organism evidence="2 3">
    <name type="scientific">Actinidia rufa</name>
    <dbReference type="NCBI Taxonomy" id="165716"/>
    <lineage>
        <taxon>Eukaryota</taxon>
        <taxon>Viridiplantae</taxon>
        <taxon>Streptophyta</taxon>
        <taxon>Embryophyta</taxon>
        <taxon>Tracheophyta</taxon>
        <taxon>Spermatophyta</taxon>
        <taxon>Magnoliopsida</taxon>
        <taxon>eudicotyledons</taxon>
        <taxon>Gunneridae</taxon>
        <taxon>Pentapetalae</taxon>
        <taxon>asterids</taxon>
        <taxon>Ericales</taxon>
        <taxon>Actinidiaceae</taxon>
        <taxon>Actinidia</taxon>
    </lineage>
</organism>
<name>A0A7J0EKT5_9ERIC</name>